<dbReference type="AlphaFoldDB" id="D8QCS3"/>
<dbReference type="VEuPathDB" id="FungiDB:SCHCODRAFT_02586474"/>
<protein>
    <submittedName>
        <fullName evidence="2">Expressed protein</fullName>
    </submittedName>
</protein>
<feature type="compositionally biased region" description="Acidic residues" evidence="1">
    <location>
        <begin position="128"/>
        <end position="139"/>
    </location>
</feature>
<dbReference type="KEGG" id="scm:SCHCO_02586474"/>
<dbReference type="HOGENOM" id="CLU_086246_0_0_1"/>
<reference evidence="2 3" key="1">
    <citation type="journal article" date="2010" name="Nat. Biotechnol.">
        <title>Genome sequence of the model mushroom Schizophyllum commune.</title>
        <authorList>
            <person name="Ohm R.A."/>
            <person name="de Jong J.F."/>
            <person name="Lugones L.G."/>
            <person name="Aerts A."/>
            <person name="Kothe E."/>
            <person name="Stajich J.E."/>
            <person name="de Vries R.P."/>
            <person name="Record E."/>
            <person name="Levasseur A."/>
            <person name="Baker S.E."/>
            <person name="Bartholomew K.A."/>
            <person name="Coutinho P.M."/>
            <person name="Erdmann S."/>
            <person name="Fowler T.J."/>
            <person name="Gathman A.C."/>
            <person name="Lombard V."/>
            <person name="Henrissat B."/>
            <person name="Knabe N."/>
            <person name="Kuees U."/>
            <person name="Lilly W.W."/>
            <person name="Lindquist E."/>
            <person name="Lucas S."/>
            <person name="Magnuson J.K."/>
            <person name="Piumi F."/>
            <person name="Raudaskoski M."/>
            <person name="Salamov A."/>
            <person name="Schmutz J."/>
            <person name="Schwarze F.W.M.R."/>
            <person name="vanKuyk P.A."/>
            <person name="Horton J.S."/>
            <person name="Grigoriev I.V."/>
            <person name="Woesten H.A.B."/>
        </authorList>
    </citation>
    <scope>NUCLEOTIDE SEQUENCE [LARGE SCALE GENOMIC DNA]</scope>
    <source>
        <strain evidence="3">H4-8 / FGSC 9210</strain>
    </source>
</reference>
<proteinExistence type="predicted"/>
<evidence type="ECO:0000313" key="3">
    <source>
        <dbReference type="Proteomes" id="UP000007431"/>
    </source>
</evidence>
<dbReference type="RefSeq" id="XP_003029881.1">
    <property type="nucleotide sequence ID" value="XM_003029835.1"/>
</dbReference>
<gene>
    <name evidence="2" type="ORF">SCHCODRAFT_83016</name>
</gene>
<dbReference type="InParanoid" id="D8QCS3"/>
<dbReference type="EMBL" id="GL377309">
    <property type="protein sequence ID" value="EFI94978.1"/>
    <property type="molecule type" value="Genomic_DNA"/>
</dbReference>
<sequence length="296" mass="33386">MAENFARLLAERYPVYKAQYPGQGRRWRQQRILQEFWENPTPVFDVSMSPTNTEDFSEDPDPYDFAVEDGPESGVLVRTDFSDDAAFQSFCTELKQVEREFLDTLRPDEQAAGTSAEAAAQNEPSQNAEDDNSSDEEGECGLPSAIIRIVDPSTHPGVVVPREVFKDITNLTALRMFNEPSVRSAPAVPAGSRRIAQPHRLIDHAQLQEVYSGMTIWIYDRQSNTDRCARLVSQQGDAYGTATGDSWRARVSHIPELQFNMSYMGMQINFGGEDRYDYSERKRNLEDAENIPPSTA</sequence>
<feature type="region of interest" description="Disordered" evidence="1">
    <location>
        <begin position="110"/>
        <end position="139"/>
    </location>
</feature>
<keyword evidence="3" id="KW-1185">Reference proteome</keyword>
<organism evidence="3">
    <name type="scientific">Schizophyllum commune (strain H4-8 / FGSC 9210)</name>
    <name type="common">Split gill fungus</name>
    <dbReference type="NCBI Taxonomy" id="578458"/>
    <lineage>
        <taxon>Eukaryota</taxon>
        <taxon>Fungi</taxon>
        <taxon>Dikarya</taxon>
        <taxon>Basidiomycota</taxon>
        <taxon>Agaricomycotina</taxon>
        <taxon>Agaricomycetes</taxon>
        <taxon>Agaricomycetidae</taxon>
        <taxon>Agaricales</taxon>
        <taxon>Schizophyllaceae</taxon>
        <taxon>Schizophyllum</taxon>
    </lineage>
</organism>
<feature type="compositionally biased region" description="Low complexity" evidence="1">
    <location>
        <begin position="111"/>
        <end position="120"/>
    </location>
</feature>
<dbReference type="Proteomes" id="UP000007431">
    <property type="component" value="Unassembled WGS sequence"/>
</dbReference>
<evidence type="ECO:0000256" key="1">
    <source>
        <dbReference type="SAM" id="MobiDB-lite"/>
    </source>
</evidence>
<dbReference type="OMA" id="CELQVNL"/>
<dbReference type="GeneID" id="9594235"/>
<dbReference type="eggNOG" id="ENOG502SNG1">
    <property type="taxonomic scope" value="Eukaryota"/>
</dbReference>
<dbReference type="OrthoDB" id="204784at2759"/>
<name>D8QCS3_SCHCM</name>
<evidence type="ECO:0000313" key="2">
    <source>
        <dbReference type="EMBL" id="EFI94978.1"/>
    </source>
</evidence>
<dbReference type="STRING" id="578458.D8QCS3"/>
<accession>D8QCS3</accession>